<dbReference type="AlphaFoldDB" id="A0A1V3XV17"/>
<protein>
    <submittedName>
        <fullName evidence="1">Uncharacterized protein</fullName>
    </submittedName>
</protein>
<organism evidence="1 2">
    <name type="scientific">Mycobacterium kansasii</name>
    <dbReference type="NCBI Taxonomy" id="1768"/>
    <lineage>
        <taxon>Bacteria</taxon>
        <taxon>Bacillati</taxon>
        <taxon>Actinomycetota</taxon>
        <taxon>Actinomycetes</taxon>
        <taxon>Mycobacteriales</taxon>
        <taxon>Mycobacteriaceae</taxon>
        <taxon>Mycobacterium</taxon>
    </lineage>
</organism>
<reference evidence="1 2" key="1">
    <citation type="submission" date="2017-02" db="EMBL/GenBank/DDBJ databases">
        <title>Complete genome sequences of Mycobacterium kansasii strains isolated from rhesus macaques.</title>
        <authorList>
            <person name="Panda A."/>
            <person name="Nagaraj S."/>
            <person name="Zhao X."/>
            <person name="Tettelin H."/>
            <person name="Detolla L.J."/>
        </authorList>
    </citation>
    <scope>NUCLEOTIDE SEQUENCE [LARGE SCALE GENOMIC DNA]</scope>
    <source>
        <strain evidence="1 2">11-3813</strain>
    </source>
</reference>
<dbReference type="Proteomes" id="UP000189229">
    <property type="component" value="Unassembled WGS sequence"/>
</dbReference>
<name>A0A1V3XV17_MYCKA</name>
<accession>A0A1V3XV17</accession>
<evidence type="ECO:0000313" key="1">
    <source>
        <dbReference type="EMBL" id="OOK83044.1"/>
    </source>
</evidence>
<evidence type="ECO:0000313" key="2">
    <source>
        <dbReference type="Proteomes" id="UP000189229"/>
    </source>
</evidence>
<sequence length="39" mass="4113">MLHTAAHRTRKPACGIVAALRPPSTGYTLTAARGLPHMS</sequence>
<gene>
    <name evidence="1" type="ORF">BZL30_1181</name>
</gene>
<comment type="caution">
    <text evidence="1">The sequence shown here is derived from an EMBL/GenBank/DDBJ whole genome shotgun (WGS) entry which is preliminary data.</text>
</comment>
<dbReference type="EMBL" id="MVBM01000001">
    <property type="protein sequence ID" value="OOK83044.1"/>
    <property type="molecule type" value="Genomic_DNA"/>
</dbReference>
<proteinExistence type="predicted"/>